<dbReference type="RefSeq" id="WP_132148402.1">
    <property type="nucleotide sequence ID" value="NZ_SLWR01000004.1"/>
</dbReference>
<dbReference type="EMBL" id="SLWR01000004">
    <property type="protein sequence ID" value="TCO48488.1"/>
    <property type="molecule type" value="Genomic_DNA"/>
</dbReference>
<sequence>MSSTRSGRALRRLIIFLVVLAILAVAADRAAKWLAEDQLATMAEQEAAQYDVRAADTSVDIGGFGFLPQLVKEEFSTVTLTMQQPTISSIPAEDLTVAMSGVHVPRAALTGGNGAAVTVDTTDVQVRLSPSELAKLAARTTGVDDLTMRVVDGKLHAQLSVRGIEADATIRPTTKNGRIVLAVDELSDSIPSVVRNAITSLLARGIALPKLPFGASLKQVAVQGSSVVLTATAANLKLAG</sequence>
<accession>A0A4R2IW73</accession>
<comment type="caution">
    <text evidence="1">The sequence shown here is derived from an EMBL/GenBank/DDBJ whole genome shotgun (WGS) entry which is preliminary data.</text>
</comment>
<protein>
    <submittedName>
        <fullName evidence="1">DUF2993 family protein</fullName>
    </submittedName>
</protein>
<dbReference type="Proteomes" id="UP000295573">
    <property type="component" value="Unassembled WGS sequence"/>
</dbReference>
<evidence type="ECO:0000313" key="1">
    <source>
        <dbReference type="EMBL" id="TCO48488.1"/>
    </source>
</evidence>
<keyword evidence="2" id="KW-1185">Reference proteome</keyword>
<organism evidence="1 2">
    <name type="scientific">Kribbella antiqua</name>
    <dbReference type="NCBI Taxonomy" id="2512217"/>
    <lineage>
        <taxon>Bacteria</taxon>
        <taxon>Bacillati</taxon>
        <taxon>Actinomycetota</taxon>
        <taxon>Actinomycetes</taxon>
        <taxon>Propionibacteriales</taxon>
        <taxon>Kribbellaceae</taxon>
        <taxon>Kribbella</taxon>
    </lineage>
</organism>
<reference evidence="1 2" key="1">
    <citation type="journal article" date="2015" name="Stand. Genomic Sci.">
        <title>Genomic Encyclopedia of Bacterial and Archaeal Type Strains, Phase III: the genomes of soil and plant-associated and newly described type strains.</title>
        <authorList>
            <person name="Whitman W.B."/>
            <person name="Woyke T."/>
            <person name="Klenk H.P."/>
            <person name="Zhou Y."/>
            <person name="Lilburn T.G."/>
            <person name="Beck B.J."/>
            <person name="De Vos P."/>
            <person name="Vandamme P."/>
            <person name="Eisen J.A."/>
            <person name="Garrity G."/>
            <person name="Hugenholtz P."/>
            <person name="Kyrpides N.C."/>
        </authorList>
    </citation>
    <scope>NUCLEOTIDE SEQUENCE [LARGE SCALE GENOMIC DNA]</scope>
    <source>
        <strain evidence="1 2">VKM Ac-2541</strain>
    </source>
</reference>
<dbReference type="InterPro" id="IPR021373">
    <property type="entry name" value="DUF2993"/>
</dbReference>
<dbReference type="Pfam" id="PF11209">
    <property type="entry name" value="LmeA"/>
    <property type="match status" value="1"/>
</dbReference>
<evidence type="ECO:0000313" key="2">
    <source>
        <dbReference type="Proteomes" id="UP000295573"/>
    </source>
</evidence>
<gene>
    <name evidence="1" type="ORF">EV646_104310</name>
</gene>
<dbReference type="OrthoDB" id="3215846at2"/>
<name>A0A4R2IW73_9ACTN</name>
<dbReference type="AlphaFoldDB" id="A0A4R2IW73"/>
<proteinExistence type="predicted"/>